<dbReference type="VEuPathDB" id="FungiDB:AO090124000006"/>
<gene>
    <name evidence="1" type="ORF">OAory_01072120</name>
</gene>
<protein>
    <submittedName>
        <fullName evidence="1">Uncharacterized protein</fullName>
    </submittedName>
</protein>
<dbReference type="OrthoDB" id="5429442at2759"/>
<dbReference type="VEuPathDB" id="FungiDB:AO090124000007"/>
<dbReference type="eggNOG" id="ENOG502SK0T">
    <property type="taxonomic scope" value="Eukaryota"/>
</dbReference>
<name>A0A1S9D9V5_ASPOZ</name>
<comment type="caution">
    <text evidence="1">The sequence shown here is derived from an EMBL/GenBank/DDBJ whole genome shotgun (WGS) entry which is preliminary data.</text>
</comment>
<sequence length="560" mass="63770">MATTGDNFIDKTNPNPYAQAIFLSQKIINNGFSAMWDAAQREDDEDNPLKYFSYTVRGGDFLKFKVGRPTVSLQVTTEDPMLYFQLRMTEGEVLLYLTDDPDDDSKINWDIKNWIFAFSVTIARKEVTKDSKEYQEFKERAGLPNSNFTLAALFIDASSTTKWEPDLSEFGDKNDAFRNLTPEARATFDSFIQRWLNVMKEKGKNILGYSAERQEDDELNEYAPTFPPTSIDYYCYPWKGSDGSQAPKDNIEFNALSYLMMCNFDSPPAGGAIEYTGPWVDNGDREGTFVMNCDLFWPWMQGLMRKLVIDMVPYPDTPMCYWDDSNDPDHPFRSRIEYHTGDDAAEDSQYQFSPQWWKPNTWWLIGPSRHSEIQVANPNDSRDTMKLQEDTKNTTASLGFRPGGQVVDLSGSTTFVFRADHSTRKFSTWWVTEMTFGISWSMSIAMASVEDGGLQFKIVQGSDKVNVSQNSSGNMSWSPPPQQIAETFKNRVQGGMESALSGVGNYLLYGLADQQRLFLPGKGSYLMKNPIFNSRGDLLVDLHFNGADPPKQRKRHLRSV</sequence>
<dbReference type="AlphaFoldDB" id="A0A1S9D9V5"/>
<dbReference type="EMBL" id="MKZY01000009">
    <property type="protein sequence ID" value="OOO05696.1"/>
    <property type="molecule type" value="Genomic_DNA"/>
</dbReference>
<dbReference type="Proteomes" id="UP000190312">
    <property type="component" value="Unassembled WGS sequence"/>
</dbReference>
<reference evidence="1 2" key="1">
    <citation type="submission" date="2016-10" db="EMBL/GenBank/DDBJ databases">
        <title>Genome sequencing of Aspergillus oryzae BCC7051.</title>
        <authorList>
            <person name="Thammarongtham C."/>
            <person name="Vorapreeda T."/>
            <person name="Nookaew I."/>
            <person name="Srisuk T."/>
            <person name="Land M."/>
            <person name="Jeennor S."/>
            <person name="Laoteng K."/>
        </authorList>
    </citation>
    <scope>NUCLEOTIDE SEQUENCE [LARGE SCALE GENOMIC DNA]</scope>
    <source>
        <strain evidence="1 2">BCC7051</strain>
    </source>
</reference>
<evidence type="ECO:0000313" key="2">
    <source>
        <dbReference type="Proteomes" id="UP000190312"/>
    </source>
</evidence>
<evidence type="ECO:0000313" key="1">
    <source>
        <dbReference type="EMBL" id="OOO05696.1"/>
    </source>
</evidence>
<accession>A0A1S9D9V5</accession>
<proteinExistence type="predicted"/>
<organism evidence="1 2">
    <name type="scientific">Aspergillus oryzae</name>
    <name type="common">Yellow koji mold</name>
    <dbReference type="NCBI Taxonomy" id="5062"/>
    <lineage>
        <taxon>Eukaryota</taxon>
        <taxon>Fungi</taxon>
        <taxon>Dikarya</taxon>
        <taxon>Ascomycota</taxon>
        <taxon>Pezizomycotina</taxon>
        <taxon>Eurotiomycetes</taxon>
        <taxon>Eurotiomycetidae</taxon>
        <taxon>Eurotiales</taxon>
        <taxon>Aspergillaceae</taxon>
        <taxon>Aspergillus</taxon>
        <taxon>Aspergillus subgen. Circumdati</taxon>
    </lineage>
</organism>